<dbReference type="EMBL" id="CP012365">
    <property type="protein sequence ID" value="AKX60407.1"/>
    <property type="molecule type" value="Genomic_DNA"/>
</dbReference>
<feature type="chain" id="PRO_5005392952" description="RND transporter" evidence="7">
    <location>
        <begin position="25"/>
        <end position="467"/>
    </location>
</feature>
<dbReference type="STRING" id="1697053.AKN87_01385"/>
<feature type="signal peptide" evidence="7">
    <location>
        <begin position="1"/>
        <end position="24"/>
    </location>
</feature>
<evidence type="ECO:0008006" key="10">
    <source>
        <dbReference type="Google" id="ProtNLM"/>
    </source>
</evidence>
<sequence length="467" mass="51252">MSPRLTCQSVVVKPLAFAVLLAMSGCTLGPSYERPEVNTGVAYQALNGWQVAGQVPAVAENWWLLYQAPELNQLMQQLDQQNLSLQVAEAAWREARALVGGSRAQLYPSVDGRVNASRSSRNEAVSESKEVALGLSWQLDLWGKIRRQVEASTANLQASAADWAAIKLSLRTELAQNYLNLHITDQQLGLYQQTLDSYRRALTMTEKRYQAGLVTKADVSQALTQLNNAKAQQLELSWQRNRYQNAIARLVGLPPSAVQLEPQLHRLAVPEVPKELPANLLQRRPDIAVAEARVKAANAEIGVAQAAYFPDLTLSASLGYQSESLAHWISTPNRVWSLGPAFAMALFDAGARKAKVEQAEARYDQVVANYRLAVLNALVEVEDLLGQINMLRASLVVQREAHAAAKETLRINTNQYNAGLVDYLSVSTAQTALLNSERNLLSNEANYLTALAQLMSALGGGWQTVNQ</sequence>
<keyword evidence="3 7" id="KW-0812">Transmembrane</keyword>
<keyword evidence="5" id="KW-0998">Cell outer membrane</keyword>
<dbReference type="PANTHER" id="PTHR30203:SF33">
    <property type="entry name" value="BLR4455 PROTEIN"/>
    <property type="match status" value="1"/>
</dbReference>
<evidence type="ECO:0000256" key="7">
    <source>
        <dbReference type="RuleBase" id="RU362097"/>
    </source>
</evidence>
<keyword evidence="7" id="KW-0472">Membrane</keyword>
<gene>
    <name evidence="8" type="ORF">AKN88_11040</name>
</gene>
<keyword evidence="7" id="KW-0732">Signal</keyword>
<evidence type="ECO:0000313" key="8">
    <source>
        <dbReference type="EMBL" id="AKX60407.1"/>
    </source>
</evidence>
<protein>
    <recommendedName>
        <fullName evidence="10">RND transporter</fullName>
    </recommendedName>
</protein>
<dbReference type="Gene3D" id="2.20.200.10">
    <property type="entry name" value="Outer membrane efflux proteins (OEP)"/>
    <property type="match status" value="1"/>
</dbReference>
<proteinExistence type="inferred from homology"/>
<reference evidence="8 9" key="1">
    <citation type="journal article" date="2015" name="Genome Announc.">
        <title>Genome Sequences of Oblitimonas alkaliphila gen. nov. sp. nov. (Proposed), a Novel Bacterium of the Pseudomonadaceae Family.</title>
        <authorList>
            <person name="Lauer A.C."/>
            <person name="Nicholson A.C."/>
            <person name="Humrighouse B.W."/>
            <person name="Emery B."/>
            <person name="Drobish A."/>
            <person name="Juieng P."/>
            <person name="Loparev V."/>
            <person name="McQuiston J.R."/>
        </authorList>
    </citation>
    <scope>NUCLEOTIDE SEQUENCE [LARGE SCALE GENOMIC DNA]</scope>
    <source>
        <strain evidence="8 9">E5571</strain>
    </source>
</reference>
<dbReference type="RefSeq" id="WP_053101706.1">
    <property type="nucleotide sequence ID" value="NZ_CP012365.1"/>
</dbReference>
<evidence type="ECO:0000256" key="1">
    <source>
        <dbReference type="ARBA" id="ARBA00007613"/>
    </source>
</evidence>
<dbReference type="PANTHER" id="PTHR30203">
    <property type="entry name" value="OUTER MEMBRANE CATION EFFLUX PROTEIN"/>
    <property type="match status" value="1"/>
</dbReference>
<organism evidence="8 9">
    <name type="scientific">Thiopseudomonas alkaliphila</name>
    <dbReference type="NCBI Taxonomy" id="1697053"/>
    <lineage>
        <taxon>Bacteria</taxon>
        <taxon>Pseudomonadati</taxon>
        <taxon>Pseudomonadota</taxon>
        <taxon>Gammaproteobacteria</taxon>
        <taxon>Pseudomonadales</taxon>
        <taxon>Pseudomonadaceae</taxon>
        <taxon>Thiopseudomonas</taxon>
    </lineage>
</organism>
<accession>A0A0K1XGU5</accession>
<keyword evidence="2 7" id="KW-1134">Transmembrane beta strand</keyword>
<dbReference type="Gene3D" id="1.20.1600.10">
    <property type="entry name" value="Outer membrane efflux proteins (OEP)"/>
    <property type="match status" value="1"/>
</dbReference>
<dbReference type="GO" id="GO:0015562">
    <property type="term" value="F:efflux transmembrane transporter activity"/>
    <property type="evidence" value="ECO:0007669"/>
    <property type="project" value="InterPro"/>
</dbReference>
<dbReference type="InterPro" id="IPR010131">
    <property type="entry name" value="MdtP/NodT-like"/>
</dbReference>
<dbReference type="AlphaFoldDB" id="A0A0K1XGU5"/>
<keyword evidence="4 7" id="KW-0564">Palmitate</keyword>
<evidence type="ECO:0000313" key="9">
    <source>
        <dbReference type="Proteomes" id="UP000063953"/>
    </source>
</evidence>
<comment type="subcellular location">
    <subcellularLocation>
        <location evidence="7">Cell outer membrane</location>
        <topology evidence="7">Lipid-anchor</topology>
    </subcellularLocation>
</comment>
<dbReference type="Pfam" id="PF02321">
    <property type="entry name" value="OEP"/>
    <property type="match status" value="2"/>
</dbReference>
<keyword evidence="6 7" id="KW-0449">Lipoprotein</keyword>
<evidence type="ECO:0000256" key="3">
    <source>
        <dbReference type="ARBA" id="ARBA00022692"/>
    </source>
</evidence>
<evidence type="ECO:0000256" key="4">
    <source>
        <dbReference type="ARBA" id="ARBA00023139"/>
    </source>
</evidence>
<dbReference type="InterPro" id="IPR003423">
    <property type="entry name" value="OMP_efflux"/>
</dbReference>
<dbReference type="NCBIfam" id="TIGR01845">
    <property type="entry name" value="outer_NodT"/>
    <property type="match status" value="1"/>
</dbReference>
<dbReference type="PROSITE" id="PS51257">
    <property type="entry name" value="PROKAR_LIPOPROTEIN"/>
    <property type="match status" value="1"/>
</dbReference>
<evidence type="ECO:0000256" key="5">
    <source>
        <dbReference type="ARBA" id="ARBA00023237"/>
    </source>
</evidence>
<comment type="similarity">
    <text evidence="1 7">Belongs to the outer membrane factor (OMF) (TC 1.B.17) family.</text>
</comment>
<name>A0A0K1XGU5_9GAMM</name>
<dbReference type="SUPFAM" id="SSF56954">
    <property type="entry name" value="Outer membrane efflux proteins (OEP)"/>
    <property type="match status" value="1"/>
</dbReference>
<dbReference type="Proteomes" id="UP000063953">
    <property type="component" value="Chromosome"/>
</dbReference>
<dbReference type="GO" id="GO:0009279">
    <property type="term" value="C:cell outer membrane"/>
    <property type="evidence" value="ECO:0007669"/>
    <property type="project" value="UniProtKB-SubCell"/>
</dbReference>
<evidence type="ECO:0000256" key="2">
    <source>
        <dbReference type="ARBA" id="ARBA00022452"/>
    </source>
</evidence>
<keyword evidence="9" id="KW-1185">Reference proteome</keyword>
<evidence type="ECO:0000256" key="6">
    <source>
        <dbReference type="ARBA" id="ARBA00023288"/>
    </source>
</evidence>